<keyword evidence="3" id="KW-0812">Transmembrane</keyword>
<keyword evidence="3" id="KW-0472">Membrane</keyword>
<gene>
    <name evidence="4" type="ORF">AJ80_01354</name>
</gene>
<feature type="transmembrane region" description="Helical" evidence="3">
    <location>
        <begin position="43"/>
        <end position="63"/>
    </location>
</feature>
<dbReference type="AlphaFoldDB" id="A0A2B7Z0M5"/>
<proteinExistence type="predicted"/>
<name>A0A2B7Z0M5_POLH7</name>
<feature type="region of interest" description="Disordered" evidence="2">
    <location>
        <begin position="597"/>
        <end position="644"/>
    </location>
</feature>
<dbReference type="EMBL" id="PDNA01000011">
    <property type="protein sequence ID" value="PGH26970.1"/>
    <property type="molecule type" value="Genomic_DNA"/>
</dbReference>
<dbReference type="Proteomes" id="UP000224634">
    <property type="component" value="Unassembled WGS sequence"/>
</dbReference>
<evidence type="ECO:0000313" key="4">
    <source>
        <dbReference type="EMBL" id="PGH26970.1"/>
    </source>
</evidence>
<dbReference type="OrthoDB" id="185373at2759"/>
<keyword evidence="5" id="KW-1185">Reference proteome</keyword>
<keyword evidence="1" id="KW-0175">Coiled coil</keyword>
<evidence type="ECO:0000256" key="3">
    <source>
        <dbReference type="SAM" id="Phobius"/>
    </source>
</evidence>
<accession>A0A2B7Z0M5</accession>
<sequence length="692" mass="78345">MQGLWSRTALASSHSCRCVSCLSTAASNAVAGRSASAASRRRLNVGNAVTVFYGTIFATAMVWDSHAKNRRRTEWQKEIDAVKREVKELQDEEARILEGIKSRRKVRELALPMQRRQYSTAVGASTRTQETYPDVHTSPIDAVRNNRRHDQTPPAIPERPDFISDILEFGLSEDKDEFTEEGDNTHRDLSVNDVLRERAIQVLAMRQLAIKLILRPSIAHTYGNIRLDYLAEFDLVQLKTADLLKELYNIKKRINRLKYSKKESHHDLVTDMSVSAQMALKKERQELHNQLQEMFHLYADGKMNLQQLLMTVSKNLLASEEPILPATIEMMVTQFGRSKHNDVVKIIMDSLLTNRFLITAPLIVSSLNFFNKTRDLFGFDGFLRLLQGQSTPVNLLKKWESVKVGDIEVAVPRPRHAYIMNALVSAALSFDQPQRADAWLHILRETGYYENAAVLGSYMRFYSVSPNWRKGQHIMMRALAYIMSTTAHIESTIERLILYMVILCNCCGKQSLSAAIIKAAVDSGIDWRLSVNKRDIRISVRLAANQWRAAAQASSVKIPSSRSLGERCFDFGERIEGPLRQALESHDPGLEIQIEKEKNGRAAHSASQPSSSNPSSNSNLSLPPTPSFEHVSYDNESSPKGRPQKLGFITYSLEISQRSIKDIKQEVEMESQKLELSKLKKQLDQLHAKLLS</sequence>
<reference evidence="4 5" key="1">
    <citation type="submission" date="2017-10" db="EMBL/GenBank/DDBJ databases">
        <title>Comparative genomics in systemic dimorphic fungi from Ajellomycetaceae.</title>
        <authorList>
            <person name="Munoz J.F."/>
            <person name="Mcewen J.G."/>
            <person name="Clay O.K."/>
            <person name="Cuomo C.A."/>
        </authorList>
    </citation>
    <scope>NUCLEOTIDE SEQUENCE [LARGE SCALE GENOMIC DNA]</scope>
    <source>
        <strain evidence="4 5">UAMH7299</strain>
    </source>
</reference>
<comment type="caution">
    <text evidence="4">The sequence shown here is derived from an EMBL/GenBank/DDBJ whole genome shotgun (WGS) entry which is preliminary data.</text>
</comment>
<evidence type="ECO:0000256" key="1">
    <source>
        <dbReference type="SAM" id="Coils"/>
    </source>
</evidence>
<evidence type="ECO:0000256" key="2">
    <source>
        <dbReference type="SAM" id="MobiDB-lite"/>
    </source>
</evidence>
<keyword evidence="3" id="KW-1133">Transmembrane helix</keyword>
<evidence type="ECO:0000313" key="5">
    <source>
        <dbReference type="Proteomes" id="UP000224634"/>
    </source>
</evidence>
<feature type="compositionally biased region" description="Low complexity" evidence="2">
    <location>
        <begin position="605"/>
        <end position="622"/>
    </location>
</feature>
<dbReference type="STRING" id="1447883.A0A2B7Z0M5"/>
<feature type="coiled-coil region" evidence="1">
    <location>
        <begin position="72"/>
        <end position="99"/>
    </location>
</feature>
<organism evidence="4 5">
    <name type="scientific">Polytolypa hystricis (strain UAMH7299)</name>
    <dbReference type="NCBI Taxonomy" id="1447883"/>
    <lineage>
        <taxon>Eukaryota</taxon>
        <taxon>Fungi</taxon>
        <taxon>Dikarya</taxon>
        <taxon>Ascomycota</taxon>
        <taxon>Pezizomycotina</taxon>
        <taxon>Eurotiomycetes</taxon>
        <taxon>Eurotiomycetidae</taxon>
        <taxon>Onygenales</taxon>
        <taxon>Onygenales incertae sedis</taxon>
        <taxon>Polytolypa</taxon>
    </lineage>
</organism>
<evidence type="ECO:0008006" key="6">
    <source>
        <dbReference type="Google" id="ProtNLM"/>
    </source>
</evidence>
<feature type="coiled-coil region" evidence="1">
    <location>
        <begin position="653"/>
        <end position="689"/>
    </location>
</feature>
<protein>
    <recommendedName>
        <fullName evidence="6">Pentatricopeptide repeat domain-containing protein</fullName>
    </recommendedName>
</protein>